<dbReference type="InterPro" id="IPR010290">
    <property type="entry name" value="TM_effector"/>
</dbReference>
<keyword evidence="3" id="KW-1003">Cell membrane</keyword>
<feature type="transmembrane region" description="Helical" evidence="7">
    <location>
        <begin position="169"/>
        <end position="194"/>
    </location>
</feature>
<keyword evidence="6 7" id="KW-0472">Membrane</keyword>
<evidence type="ECO:0000256" key="1">
    <source>
        <dbReference type="ARBA" id="ARBA00004651"/>
    </source>
</evidence>
<dbReference type="GO" id="GO:0005886">
    <property type="term" value="C:plasma membrane"/>
    <property type="evidence" value="ECO:0007669"/>
    <property type="project" value="UniProtKB-SubCell"/>
</dbReference>
<gene>
    <name evidence="8" type="ORF">GWK16_01800</name>
</gene>
<proteinExistence type="predicted"/>
<feature type="transmembrane region" description="Helical" evidence="7">
    <location>
        <begin position="230"/>
        <end position="258"/>
    </location>
</feature>
<comment type="subcellular location">
    <subcellularLocation>
        <location evidence="1">Cell membrane</location>
        <topology evidence="1">Multi-pass membrane protein</topology>
    </subcellularLocation>
</comment>
<feature type="transmembrane region" description="Helical" evidence="7">
    <location>
        <begin position="85"/>
        <end position="115"/>
    </location>
</feature>
<dbReference type="InterPro" id="IPR036259">
    <property type="entry name" value="MFS_trans_sf"/>
</dbReference>
<comment type="caution">
    <text evidence="8">The sequence shown here is derived from an EMBL/GenBank/DDBJ whole genome shotgun (WGS) entry which is preliminary data.</text>
</comment>
<evidence type="ECO:0000313" key="8">
    <source>
        <dbReference type="EMBL" id="NMJ39958.1"/>
    </source>
</evidence>
<protein>
    <submittedName>
        <fullName evidence="8">MFS transporter</fullName>
    </submittedName>
</protein>
<dbReference type="AlphaFoldDB" id="A0A848E9I3"/>
<evidence type="ECO:0000256" key="3">
    <source>
        <dbReference type="ARBA" id="ARBA00022475"/>
    </source>
</evidence>
<evidence type="ECO:0000256" key="6">
    <source>
        <dbReference type="ARBA" id="ARBA00023136"/>
    </source>
</evidence>
<feature type="transmembrane region" description="Helical" evidence="7">
    <location>
        <begin position="291"/>
        <end position="311"/>
    </location>
</feature>
<sequence length="405" mass="41676">MSPPEPDRSPVRDLLADAAFVRLWAAGGLTNSMRWVEMLVSGLFAYELTHSAFAVSLVLMSRALPMLTAGALSGALAESLDRKKLLMAGQAATAVGAMVIAALAASGSLALWHLFANGMLGGLVWTNELATRRRMVAEAAGPHRIVQAVAFDTMTGSTTRMVGPLAGGIFYQTFGVTTAYLIASVLYVAAFLLVSGVRHDQERRRLVPRRLAAEVAEAARIARRMPVLRLVLGVTIAMNVFGFSYQSILPAFGAIAFAASPAQIGLLAAAEPLGALFAGLGLAFRRGPPPGAAALVLGSAAFLVLLVFAVRAPSLPVAALLLMLGGAGTAAFSSLQTGLVIMHAPVEARSRVLGLTTTCIGMGPLGVLVVGALADAFGPRDAITGMAVVGLGALGVVALLARDKG</sequence>
<name>A0A848E9I3_9PROT</name>
<keyword evidence="4 7" id="KW-0812">Transmembrane</keyword>
<feature type="transmembrane region" description="Helical" evidence="7">
    <location>
        <begin position="43"/>
        <end position="64"/>
    </location>
</feature>
<organism evidence="8 9">
    <name type="scientific">Neoroseomonas marina</name>
    <dbReference type="NCBI Taxonomy" id="1232220"/>
    <lineage>
        <taxon>Bacteria</taxon>
        <taxon>Pseudomonadati</taxon>
        <taxon>Pseudomonadota</taxon>
        <taxon>Alphaproteobacteria</taxon>
        <taxon>Acetobacterales</taxon>
        <taxon>Acetobacteraceae</taxon>
        <taxon>Neoroseomonas</taxon>
    </lineage>
</organism>
<dbReference type="SUPFAM" id="SSF103473">
    <property type="entry name" value="MFS general substrate transporter"/>
    <property type="match status" value="1"/>
</dbReference>
<evidence type="ECO:0000256" key="7">
    <source>
        <dbReference type="SAM" id="Phobius"/>
    </source>
</evidence>
<accession>A0A848E9I3</accession>
<dbReference type="PANTHER" id="PTHR23513">
    <property type="entry name" value="INTEGRAL MEMBRANE EFFLUX PROTEIN-RELATED"/>
    <property type="match status" value="1"/>
</dbReference>
<dbReference type="PANTHER" id="PTHR23513:SF11">
    <property type="entry name" value="STAPHYLOFERRIN A TRANSPORTER"/>
    <property type="match status" value="1"/>
</dbReference>
<keyword evidence="9" id="KW-1185">Reference proteome</keyword>
<reference evidence="8 9" key="1">
    <citation type="submission" date="2020-03" db="EMBL/GenBank/DDBJ databases">
        <authorList>
            <person name="Sun Q."/>
        </authorList>
    </citation>
    <scope>NUCLEOTIDE SEQUENCE [LARGE SCALE GENOMIC DNA]</scope>
    <source>
        <strain evidence="8 9">JC162</strain>
    </source>
</reference>
<feature type="transmembrane region" description="Helical" evidence="7">
    <location>
        <begin position="383"/>
        <end position="401"/>
    </location>
</feature>
<evidence type="ECO:0000256" key="5">
    <source>
        <dbReference type="ARBA" id="ARBA00022989"/>
    </source>
</evidence>
<feature type="transmembrane region" description="Helical" evidence="7">
    <location>
        <begin position="317"/>
        <end position="341"/>
    </location>
</feature>
<keyword evidence="2" id="KW-0813">Transport</keyword>
<evidence type="ECO:0000313" key="9">
    <source>
        <dbReference type="Proteomes" id="UP000548582"/>
    </source>
</evidence>
<dbReference type="Gene3D" id="1.20.1250.20">
    <property type="entry name" value="MFS general substrate transporter like domains"/>
    <property type="match status" value="1"/>
</dbReference>
<dbReference type="RefSeq" id="WP_170052258.1">
    <property type="nucleotide sequence ID" value="NZ_JABBKX010000001.1"/>
</dbReference>
<dbReference type="Proteomes" id="UP000548582">
    <property type="component" value="Unassembled WGS sequence"/>
</dbReference>
<dbReference type="Pfam" id="PF05977">
    <property type="entry name" value="MFS_3"/>
    <property type="match status" value="1"/>
</dbReference>
<keyword evidence="5 7" id="KW-1133">Transmembrane helix</keyword>
<feature type="transmembrane region" description="Helical" evidence="7">
    <location>
        <begin position="264"/>
        <end position="284"/>
    </location>
</feature>
<feature type="transmembrane region" description="Helical" evidence="7">
    <location>
        <begin position="353"/>
        <end position="377"/>
    </location>
</feature>
<evidence type="ECO:0000256" key="4">
    <source>
        <dbReference type="ARBA" id="ARBA00022692"/>
    </source>
</evidence>
<dbReference type="CDD" id="cd06173">
    <property type="entry name" value="MFS_MefA_like"/>
    <property type="match status" value="1"/>
</dbReference>
<evidence type="ECO:0000256" key="2">
    <source>
        <dbReference type="ARBA" id="ARBA00022448"/>
    </source>
</evidence>
<dbReference type="EMBL" id="JABBKX010000001">
    <property type="protein sequence ID" value="NMJ39958.1"/>
    <property type="molecule type" value="Genomic_DNA"/>
</dbReference>